<gene>
    <name evidence="2" type="ORF">BECKTUN1418E_GA0071001_10799</name>
    <name evidence="1" type="ORF">BECKTUN1418F_GA0071002_10848</name>
</gene>
<dbReference type="EMBL" id="CAADFV010000079">
    <property type="protein sequence ID" value="VFK62379.1"/>
    <property type="molecule type" value="Genomic_DNA"/>
</dbReference>
<dbReference type="InterPro" id="IPR036182">
    <property type="entry name" value="PCuAC_sf"/>
</dbReference>
<organism evidence="2">
    <name type="scientific">Candidatus Kentrum sp. TUN</name>
    <dbReference type="NCBI Taxonomy" id="2126343"/>
    <lineage>
        <taxon>Bacteria</taxon>
        <taxon>Pseudomonadati</taxon>
        <taxon>Pseudomonadota</taxon>
        <taxon>Gammaproteobacteria</taxon>
        <taxon>Candidatus Kentrum</taxon>
    </lineage>
</organism>
<protein>
    <recommendedName>
        <fullName evidence="3">Copper(I)-binding protein</fullName>
    </recommendedName>
</protein>
<evidence type="ECO:0000313" key="2">
    <source>
        <dbReference type="EMBL" id="VFK62379.1"/>
    </source>
</evidence>
<dbReference type="AlphaFoldDB" id="A0A451A8N3"/>
<accession>A0A451A8N3</accession>
<dbReference type="PANTHER" id="PTHR36302:SF1">
    <property type="entry name" value="COPPER CHAPERONE PCU(A)C"/>
    <property type="match status" value="1"/>
</dbReference>
<name>A0A451A8N3_9GAMM</name>
<dbReference type="PANTHER" id="PTHR36302">
    <property type="entry name" value="BLR7088 PROTEIN"/>
    <property type="match status" value="1"/>
</dbReference>
<proteinExistence type="predicted"/>
<evidence type="ECO:0008006" key="3">
    <source>
        <dbReference type="Google" id="ProtNLM"/>
    </source>
</evidence>
<dbReference type="Gene3D" id="2.60.40.1890">
    <property type="entry name" value="PCu(A)C copper chaperone"/>
    <property type="match status" value="1"/>
</dbReference>
<sequence>MRTIAIFLLLIIETTVWAEANVTITDPWIREAPPGARALAGYLVLHNHGDTDISLVSASGPDFNTVMLHETITRSEMATMVHLDQIGIPARGEVTFKPGGMHLMLMQPKKTFVAGDRSTIILVFADGTEVNTKFKVKRPFANDGKINRKHH</sequence>
<dbReference type="Pfam" id="PF04314">
    <property type="entry name" value="PCuAC"/>
    <property type="match status" value="1"/>
</dbReference>
<dbReference type="SUPFAM" id="SSF110087">
    <property type="entry name" value="DR1885-like metal-binding protein"/>
    <property type="match status" value="1"/>
</dbReference>
<dbReference type="InterPro" id="IPR007410">
    <property type="entry name" value="LpqE-like"/>
</dbReference>
<dbReference type="EMBL" id="CAADFY010000084">
    <property type="protein sequence ID" value="VFK56296.1"/>
    <property type="molecule type" value="Genomic_DNA"/>
</dbReference>
<dbReference type="InterPro" id="IPR058248">
    <property type="entry name" value="Lxx211020-like"/>
</dbReference>
<evidence type="ECO:0000313" key="1">
    <source>
        <dbReference type="EMBL" id="VFK56296.1"/>
    </source>
</evidence>
<reference evidence="2" key="1">
    <citation type="submission" date="2019-02" db="EMBL/GenBank/DDBJ databases">
        <authorList>
            <person name="Gruber-Vodicka R. H."/>
            <person name="Seah K. B. B."/>
        </authorList>
    </citation>
    <scope>NUCLEOTIDE SEQUENCE</scope>
    <source>
        <strain evidence="2">BECK_BY2</strain>
        <strain evidence="1">BECK_BY3</strain>
    </source>
</reference>